<dbReference type="Pfam" id="PF13537">
    <property type="entry name" value="GATase_7"/>
    <property type="match status" value="1"/>
</dbReference>
<evidence type="ECO:0000313" key="6">
    <source>
        <dbReference type="EMBL" id="NXJ63431.1"/>
    </source>
</evidence>
<dbReference type="InterPro" id="IPR014729">
    <property type="entry name" value="Rossmann-like_a/b/a_fold"/>
</dbReference>
<dbReference type="InterPro" id="IPR051857">
    <property type="entry name" value="Asn_synthetase_domain"/>
</dbReference>
<keyword evidence="7" id="KW-1185">Reference proteome</keyword>
<dbReference type="CDD" id="cd01991">
    <property type="entry name" value="Asn_synthase_B_C"/>
    <property type="match status" value="1"/>
</dbReference>
<dbReference type="InterPro" id="IPR017932">
    <property type="entry name" value="GATase_2_dom"/>
</dbReference>
<dbReference type="CDD" id="cd03766">
    <property type="entry name" value="Gn_AT_II_novel"/>
    <property type="match status" value="1"/>
</dbReference>
<dbReference type="PANTHER" id="PTHR45937">
    <property type="entry name" value="ASPARAGINE SYNTHETASE DOMAIN-CONTAINING PROTEIN 1"/>
    <property type="match status" value="1"/>
</dbReference>
<dbReference type="Pfam" id="PF00733">
    <property type="entry name" value="Asn_synthase"/>
    <property type="match status" value="2"/>
</dbReference>
<dbReference type="PROSITE" id="PS51278">
    <property type="entry name" value="GATASE_TYPE_2"/>
    <property type="match status" value="1"/>
</dbReference>
<dbReference type="AlphaFoldDB" id="A0A7L0DA93"/>
<name>A0A7L0DA93_9CHAR</name>
<dbReference type="GO" id="GO:0004066">
    <property type="term" value="F:asparagine synthase (glutamine-hydrolyzing) activity"/>
    <property type="evidence" value="ECO:0007669"/>
    <property type="project" value="InterPro"/>
</dbReference>
<feature type="non-terminal residue" evidence="6">
    <location>
        <position position="1"/>
    </location>
</feature>
<evidence type="ECO:0000256" key="1">
    <source>
        <dbReference type="ARBA" id="ARBA00022605"/>
    </source>
</evidence>
<feature type="non-terminal residue" evidence="6">
    <location>
        <position position="637"/>
    </location>
</feature>
<gene>
    <name evidence="6" type="primary">Asnsd1</name>
    <name evidence="6" type="ORF">ROSBEN_R11316</name>
</gene>
<feature type="domain" description="Glutamine amidotransferase type-2" evidence="5">
    <location>
        <begin position="2"/>
        <end position="187"/>
    </location>
</feature>
<keyword evidence="2" id="KW-0061">Asparagine biosynthesis</keyword>
<dbReference type="Proteomes" id="UP000545435">
    <property type="component" value="Unassembled WGS sequence"/>
</dbReference>
<dbReference type="EMBL" id="VXAI01000062">
    <property type="protein sequence ID" value="NXJ63431.1"/>
    <property type="molecule type" value="Genomic_DNA"/>
</dbReference>
<keyword evidence="1" id="KW-0028">Amino-acid biosynthesis</keyword>
<dbReference type="InterPro" id="IPR001962">
    <property type="entry name" value="Asn_synthase"/>
</dbReference>
<keyword evidence="3" id="KW-0315">Glutamine amidotransferase</keyword>
<proteinExistence type="predicted"/>
<reference evidence="6 7" key="1">
    <citation type="submission" date="2019-09" db="EMBL/GenBank/DDBJ databases">
        <title>Bird 10,000 Genomes (B10K) Project - Family phase.</title>
        <authorList>
            <person name="Zhang G."/>
        </authorList>
    </citation>
    <scope>NUCLEOTIDE SEQUENCE [LARGE SCALE GENOMIC DNA]</scope>
    <source>
        <strain evidence="6">B10K-DU-006-20</strain>
        <tissue evidence="6">Mixed tissue sample</tissue>
    </source>
</reference>
<evidence type="ECO:0000313" key="7">
    <source>
        <dbReference type="Proteomes" id="UP000545435"/>
    </source>
</evidence>
<dbReference type="SUPFAM" id="SSF56235">
    <property type="entry name" value="N-terminal nucleophile aminohydrolases (Ntn hydrolases)"/>
    <property type="match status" value="1"/>
</dbReference>
<comment type="caution">
    <text evidence="6">The sequence shown here is derived from an EMBL/GenBank/DDBJ whole genome shotgun (WGS) entry which is preliminary data.</text>
</comment>
<dbReference type="Gene3D" id="3.40.50.620">
    <property type="entry name" value="HUPs"/>
    <property type="match status" value="1"/>
</dbReference>
<evidence type="ECO:0000256" key="3">
    <source>
        <dbReference type="ARBA" id="ARBA00022962"/>
    </source>
</evidence>
<evidence type="ECO:0000259" key="5">
    <source>
        <dbReference type="PROSITE" id="PS51278"/>
    </source>
</evidence>
<evidence type="ECO:0000256" key="2">
    <source>
        <dbReference type="ARBA" id="ARBA00022888"/>
    </source>
</evidence>
<dbReference type="PANTHER" id="PTHR45937:SF1">
    <property type="entry name" value="ASPARAGINE SYNTHETASE DOMAIN-CONTAINING PROTEIN 1"/>
    <property type="match status" value="1"/>
</dbReference>
<protein>
    <recommendedName>
        <fullName evidence="4">Asparagine synthetase domain-containing protein 1</fullName>
    </recommendedName>
</protein>
<organism evidence="6 7">
    <name type="scientific">Rostratula benghalensis</name>
    <name type="common">greater painted-snipe</name>
    <dbReference type="NCBI Taxonomy" id="118793"/>
    <lineage>
        <taxon>Eukaryota</taxon>
        <taxon>Metazoa</taxon>
        <taxon>Chordata</taxon>
        <taxon>Craniata</taxon>
        <taxon>Vertebrata</taxon>
        <taxon>Euteleostomi</taxon>
        <taxon>Archelosauria</taxon>
        <taxon>Archosauria</taxon>
        <taxon>Dinosauria</taxon>
        <taxon>Saurischia</taxon>
        <taxon>Theropoda</taxon>
        <taxon>Coelurosauria</taxon>
        <taxon>Aves</taxon>
        <taxon>Neognathae</taxon>
        <taxon>Neoaves</taxon>
        <taxon>Charadriiformes</taxon>
        <taxon>Rostratulidae</taxon>
        <taxon>Rostratula</taxon>
    </lineage>
</organism>
<dbReference type="Gene3D" id="3.60.20.10">
    <property type="entry name" value="Glutamine Phosphoribosylpyrophosphate, subunit 1, domain 1"/>
    <property type="match status" value="1"/>
</dbReference>
<dbReference type="InterPro" id="IPR029055">
    <property type="entry name" value="Ntn_hydrolases_N"/>
</dbReference>
<evidence type="ECO:0000256" key="4">
    <source>
        <dbReference type="ARBA" id="ARBA00040716"/>
    </source>
</evidence>
<dbReference type="SUPFAM" id="SSF52402">
    <property type="entry name" value="Adenine nucleotide alpha hydrolases-like"/>
    <property type="match status" value="1"/>
</dbReference>
<accession>A0A7L0DA93</accession>
<dbReference type="GO" id="GO:0006529">
    <property type="term" value="P:asparagine biosynthetic process"/>
    <property type="evidence" value="ECO:0007669"/>
    <property type="project" value="UniProtKB-KW"/>
</dbReference>
<sequence>MCGICCVVTLCSQHAFHNFFNEDILCRLRRRGPDSSKQLIKTVSDPSYECLFSGHVLHLRGLVTPQPLEDASNNVFLWNGEIFNGVHVGDLENDTEVMAHHLASCSSEADILSLFSSLQGPWSFIYYQASQHSLWFGRDYFGRRSLLWQFGNECNSAFCLSSVSVYFKWGNQWQEVPASGIFKIDLKACATTKSLSLTLFPWKYSCTEKAVEEIFMNVLDQVSKDLPSHIRLVMNESKLCLRAPVIPLNKTISDVSGECPGTNISNVIDTVSVETLQGFLAEEHKKKLVHQFIDVLNEAVKKRVLSLFREEEQKTREVPSMSNRKAHVAVLFSGGIDSMVIAALADQHVPLEEPIDLLNVAFLMKEQTKQKSTTKNHTSRNVQLDLLCPQESYKDLHAKTGAHLSCFDVPDRITGRAGLKELEAVNPSRTWNFVEINVMPEELKKMRQQCIKHLIKPLDTVLDDSIGCAIWFASRGEGLISSQGELKPYKSPAKVVLTGIGADEQLAGYTRHRVCFKKYGLEGLNKELEMELDRISSRNLGRDDRIIGDHGKEARFPFLDEDVVSFLNSLPISEKADLTLPRGVGEKLLLRLAAREFGLSASTVLPKRAVQFGSRIAKLESNSEKASDTCSRLKLLS</sequence>